<dbReference type="PANTHER" id="PTHR31635">
    <property type="entry name" value="REVERSE TRANSCRIPTASE DOMAIN-CONTAINING PROTEIN-RELATED"/>
    <property type="match status" value="1"/>
</dbReference>
<dbReference type="Proteomes" id="UP001157006">
    <property type="component" value="Chromosome 4"/>
</dbReference>
<protein>
    <recommendedName>
        <fullName evidence="3">Reverse transcriptase domain-containing protein</fullName>
    </recommendedName>
</protein>
<organism evidence="1 2">
    <name type="scientific">Vicia faba</name>
    <name type="common">Broad bean</name>
    <name type="synonym">Faba vulgaris</name>
    <dbReference type="NCBI Taxonomy" id="3906"/>
    <lineage>
        <taxon>Eukaryota</taxon>
        <taxon>Viridiplantae</taxon>
        <taxon>Streptophyta</taxon>
        <taxon>Embryophyta</taxon>
        <taxon>Tracheophyta</taxon>
        <taxon>Spermatophyta</taxon>
        <taxon>Magnoliopsida</taxon>
        <taxon>eudicotyledons</taxon>
        <taxon>Gunneridae</taxon>
        <taxon>Pentapetalae</taxon>
        <taxon>rosids</taxon>
        <taxon>fabids</taxon>
        <taxon>Fabales</taxon>
        <taxon>Fabaceae</taxon>
        <taxon>Papilionoideae</taxon>
        <taxon>50 kb inversion clade</taxon>
        <taxon>NPAAA clade</taxon>
        <taxon>Hologalegina</taxon>
        <taxon>IRL clade</taxon>
        <taxon>Fabeae</taxon>
        <taxon>Vicia</taxon>
    </lineage>
</organism>
<evidence type="ECO:0000313" key="2">
    <source>
        <dbReference type="Proteomes" id="UP001157006"/>
    </source>
</evidence>
<keyword evidence="2" id="KW-1185">Reference proteome</keyword>
<dbReference type="PANTHER" id="PTHR31635:SF196">
    <property type="entry name" value="REVERSE TRANSCRIPTASE DOMAIN-CONTAINING PROTEIN-RELATED"/>
    <property type="match status" value="1"/>
</dbReference>
<dbReference type="EMBL" id="OX451739">
    <property type="protein sequence ID" value="CAI8610882.1"/>
    <property type="molecule type" value="Genomic_DNA"/>
</dbReference>
<evidence type="ECO:0008006" key="3">
    <source>
        <dbReference type="Google" id="ProtNLM"/>
    </source>
</evidence>
<accession>A0AAV1AKG6</accession>
<proteinExistence type="predicted"/>
<name>A0AAV1AKG6_VICFA</name>
<sequence>MKIVTEAIENRLKRIFSEIIDVEHTVFVKGRLITNNTFIAMECLHWMKNKTKKKGIMSFKLDMSKAYDMIRWSFVNGVLEAMGFPKTIIVEEGGGDKQYSWDPSYEKGTLNLSLVFLDDILLFARAKAKEAGNIMEILAKYQSFSEQVAKLDKSEVSFSRNMLMKSKI</sequence>
<gene>
    <name evidence="1" type="ORF">VFH_IV203160</name>
</gene>
<reference evidence="1 2" key="1">
    <citation type="submission" date="2023-01" db="EMBL/GenBank/DDBJ databases">
        <authorList>
            <person name="Kreplak J."/>
        </authorList>
    </citation>
    <scope>NUCLEOTIDE SEQUENCE [LARGE SCALE GENOMIC DNA]</scope>
</reference>
<dbReference type="AlphaFoldDB" id="A0AAV1AKG6"/>
<evidence type="ECO:0000313" key="1">
    <source>
        <dbReference type="EMBL" id="CAI8610882.1"/>
    </source>
</evidence>